<dbReference type="PANTHER" id="PTHR43249:SF1">
    <property type="entry name" value="D-GLUCOSIDE 3-DEHYDROGENASE"/>
    <property type="match status" value="1"/>
</dbReference>
<dbReference type="PATRIC" id="fig|1397.4.peg.4827"/>
<sequence length="345" mass="38748">MLKIAVIGLGDISSIHLSAIQANPTAELVAVSDIDETRRESVQGVNFYTDYQEMLEKETLDCVHICLPHYLHYPVTKACVEKGIHVLQEKPLALHTEEGLELLKLEEDNKQVKIAICFQNRLNETVEKLRQIIAENKYGKIVGIKGIVTWARTKSYYDNKPWRGKLDLAGGGVMINQAIHTLDLMQLLGGEIATIRGTVDQLLDYGIETEDTAAARIVFKNGINGFFFATNANGNNSSVELQIVCENQKLTIKDNRLTMLDDNGGKIVIEEDTKLYGSKFYYGASHKKLIDGFYACILENRRDYIHVKDALPSLQMIDAIIQSSMLKREIRIDEVLVSNRSLGDM</sequence>
<dbReference type="RefSeq" id="WP_047941496.1">
    <property type="nucleotide sequence ID" value="NZ_CP053989.1"/>
</dbReference>
<dbReference type="Gene3D" id="3.40.50.720">
    <property type="entry name" value="NAD(P)-binding Rossmann-like Domain"/>
    <property type="match status" value="1"/>
</dbReference>
<dbReference type="Gene3D" id="3.30.360.10">
    <property type="entry name" value="Dihydrodipicolinate Reductase, domain 2"/>
    <property type="match status" value="1"/>
</dbReference>
<dbReference type="GO" id="GO:0000166">
    <property type="term" value="F:nucleotide binding"/>
    <property type="evidence" value="ECO:0007669"/>
    <property type="project" value="InterPro"/>
</dbReference>
<accession>A0A0J1ILW0</accession>
<dbReference type="SUPFAM" id="SSF55347">
    <property type="entry name" value="Glyceraldehyde-3-phosphate dehydrogenase-like, C-terminal domain"/>
    <property type="match status" value="1"/>
</dbReference>
<dbReference type="PANTHER" id="PTHR43249">
    <property type="entry name" value="UDP-N-ACETYL-2-AMINO-2-DEOXY-D-GLUCURONATE OXIDASE"/>
    <property type="match status" value="1"/>
</dbReference>
<dbReference type="InterPro" id="IPR000683">
    <property type="entry name" value="Gfo/Idh/MocA-like_OxRdtase_N"/>
</dbReference>
<dbReference type="SUPFAM" id="SSF51735">
    <property type="entry name" value="NAD(P)-binding Rossmann-fold domains"/>
    <property type="match status" value="1"/>
</dbReference>
<gene>
    <name evidence="3" type="ORF">ABW02_08280</name>
</gene>
<evidence type="ECO:0000259" key="2">
    <source>
        <dbReference type="Pfam" id="PF22725"/>
    </source>
</evidence>
<dbReference type="Proteomes" id="UP000036045">
    <property type="component" value="Unassembled WGS sequence"/>
</dbReference>
<protein>
    <submittedName>
        <fullName evidence="3">Lipopolysaccharide biosynthesis protein</fullName>
    </submittedName>
</protein>
<reference evidence="3 4" key="1">
    <citation type="submission" date="2015-05" db="EMBL/GenBank/DDBJ databases">
        <title>Whole genome sequence and identification of bacterial endophytes from Costus igneus.</title>
        <authorList>
            <person name="Lee Y.P."/>
            <person name="Gan H.M."/>
            <person name="Eng W."/>
            <person name="Wheatley M.S."/>
            <person name="Caraballo A."/>
            <person name="Polter S."/>
            <person name="Savka M.A."/>
            <person name="Hudson A.O."/>
        </authorList>
    </citation>
    <scope>NUCLEOTIDE SEQUENCE [LARGE SCALE GENOMIC DNA]</scope>
    <source>
        <strain evidence="3 4">RIT379</strain>
    </source>
</reference>
<comment type="caution">
    <text evidence="3">The sequence shown here is derived from an EMBL/GenBank/DDBJ whole genome shotgun (WGS) entry which is preliminary data.</text>
</comment>
<proteinExistence type="predicted"/>
<dbReference type="GeneID" id="56348766"/>
<name>A0A0J1ILW0_NIACI</name>
<organism evidence="3 4">
    <name type="scientific">Niallia circulans</name>
    <name type="common">Bacillus circulans</name>
    <dbReference type="NCBI Taxonomy" id="1397"/>
    <lineage>
        <taxon>Bacteria</taxon>
        <taxon>Bacillati</taxon>
        <taxon>Bacillota</taxon>
        <taxon>Bacilli</taxon>
        <taxon>Bacillales</taxon>
        <taxon>Bacillaceae</taxon>
        <taxon>Niallia</taxon>
    </lineage>
</organism>
<dbReference type="InterPro" id="IPR052515">
    <property type="entry name" value="Gfo/Idh/MocA_Oxidoreductase"/>
</dbReference>
<dbReference type="InterPro" id="IPR055170">
    <property type="entry name" value="GFO_IDH_MocA-like_dom"/>
</dbReference>
<keyword evidence="4" id="KW-1185">Reference proteome</keyword>
<dbReference type="InterPro" id="IPR036291">
    <property type="entry name" value="NAD(P)-bd_dom_sf"/>
</dbReference>
<feature type="domain" description="GFO/IDH/MocA-like oxidoreductase" evidence="2">
    <location>
        <begin position="127"/>
        <end position="249"/>
    </location>
</feature>
<evidence type="ECO:0000259" key="1">
    <source>
        <dbReference type="Pfam" id="PF01408"/>
    </source>
</evidence>
<evidence type="ECO:0000313" key="4">
    <source>
        <dbReference type="Proteomes" id="UP000036045"/>
    </source>
</evidence>
<dbReference type="Pfam" id="PF22725">
    <property type="entry name" value="GFO_IDH_MocA_C3"/>
    <property type="match status" value="1"/>
</dbReference>
<dbReference type="Pfam" id="PF01408">
    <property type="entry name" value="GFO_IDH_MocA"/>
    <property type="match status" value="1"/>
</dbReference>
<dbReference type="EMBL" id="LDPH01000006">
    <property type="protein sequence ID" value="KLV26964.1"/>
    <property type="molecule type" value="Genomic_DNA"/>
</dbReference>
<dbReference type="AlphaFoldDB" id="A0A0J1ILW0"/>
<dbReference type="OrthoDB" id="9815825at2"/>
<evidence type="ECO:0000313" key="3">
    <source>
        <dbReference type="EMBL" id="KLV26964.1"/>
    </source>
</evidence>
<feature type="domain" description="Gfo/Idh/MocA-like oxidoreductase N-terminal" evidence="1">
    <location>
        <begin position="2"/>
        <end position="111"/>
    </location>
</feature>